<evidence type="ECO:0000313" key="1">
    <source>
        <dbReference type="EMBL" id="KAK9686162.1"/>
    </source>
</evidence>
<proteinExistence type="predicted"/>
<dbReference type="EMBL" id="JASPKY010000726">
    <property type="protein sequence ID" value="KAK9686162.1"/>
    <property type="molecule type" value="Genomic_DNA"/>
</dbReference>
<organism evidence="1 2">
    <name type="scientific">Popillia japonica</name>
    <name type="common">Japanese beetle</name>
    <dbReference type="NCBI Taxonomy" id="7064"/>
    <lineage>
        <taxon>Eukaryota</taxon>
        <taxon>Metazoa</taxon>
        <taxon>Ecdysozoa</taxon>
        <taxon>Arthropoda</taxon>
        <taxon>Hexapoda</taxon>
        <taxon>Insecta</taxon>
        <taxon>Pterygota</taxon>
        <taxon>Neoptera</taxon>
        <taxon>Endopterygota</taxon>
        <taxon>Coleoptera</taxon>
        <taxon>Polyphaga</taxon>
        <taxon>Scarabaeiformia</taxon>
        <taxon>Scarabaeidae</taxon>
        <taxon>Rutelinae</taxon>
        <taxon>Popillia</taxon>
    </lineage>
</organism>
<gene>
    <name evidence="1" type="ORF">QE152_g37400</name>
</gene>
<keyword evidence="2" id="KW-1185">Reference proteome</keyword>
<reference evidence="1 2" key="1">
    <citation type="journal article" date="2024" name="BMC Genomics">
        <title>De novo assembly and annotation of Popillia japonica's genome with initial clues to its potential as an invasive pest.</title>
        <authorList>
            <person name="Cucini C."/>
            <person name="Boschi S."/>
            <person name="Funari R."/>
            <person name="Cardaioli E."/>
            <person name="Iannotti N."/>
            <person name="Marturano G."/>
            <person name="Paoli F."/>
            <person name="Bruttini M."/>
            <person name="Carapelli A."/>
            <person name="Frati F."/>
            <person name="Nardi F."/>
        </authorList>
    </citation>
    <scope>NUCLEOTIDE SEQUENCE [LARGE SCALE GENOMIC DNA]</scope>
    <source>
        <strain evidence="1">DMR45628</strain>
    </source>
</reference>
<protein>
    <submittedName>
        <fullName evidence="1">Uncharacterized protein</fullName>
    </submittedName>
</protein>
<sequence>MPSKENRTKTLSYDASCVLTGNTPIIIKLEEIANIYNTTKTFPTDLEGEEVKSRKRAVINGENNNLTVILSGYRKLNSYYKRFKVKEGRKCKCGPESQTIDHLVEECKLLEVESNDLRRGLRPRPRNWPIPRTDLIQLYTRHFIKFVDAIKFETIV</sequence>
<dbReference type="AlphaFoldDB" id="A0AAW1IAE9"/>
<dbReference type="Proteomes" id="UP001458880">
    <property type="component" value="Unassembled WGS sequence"/>
</dbReference>
<evidence type="ECO:0000313" key="2">
    <source>
        <dbReference type="Proteomes" id="UP001458880"/>
    </source>
</evidence>
<accession>A0AAW1IAE9</accession>
<name>A0AAW1IAE9_POPJA</name>
<comment type="caution">
    <text evidence="1">The sequence shown here is derived from an EMBL/GenBank/DDBJ whole genome shotgun (WGS) entry which is preliminary data.</text>
</comment>